<dbReference type="Proteomes" id="UP001154400">
    <property type="component" value="Chromosome"/>
</dbReference>
<gene>
    <name evidence="4" type="ordered locus">REQ_00490</name>
</gene>
<evidence type="ECO:0000256" key="2">
    <source>
        <dbReference type="SAM" id="SignalP"/>
    </source>
</evidence>
<name>A0A3S5Y100_RHOH1</name>
<organism evidence="4">
    <name type="scientific">Rhodococcus hoagii (strain 103S)</name>
    <name type="common">Rhodococcus equi</name>
    <dbReference type="NCBI Taxonomy" id="685727"/>
    <lineage>
        <taxon>Bacteria</taxon>
        <taxon>Bacillati</taxon>
        <taxon>Actinomycetota</taxon>
        <taxon>Actinomycetes</taxon>
        <taxon>Mycobacteriales</taxon>
        <taxon>Nocardiaceae</taxon>
        <taxon>Prescottella</taxon>
    </lineage>
</organism>
<feature type="compositionally biased region" description="Pro residues" evidence="1">
    <location>
        <begin position="73"/>
        <end position="99"/>
    </location>
</feature>
<evidence type="ECO:0000313" key="5">
    <source>
        <dbReference type="Proteomes" id="UP000006892"/>
    </source>
</evidence>
<keyword evidence="2" id="KW-0732">Signal</keyword>
<accession>A0A3S5Y100</accession>
<evidence type="ECO:0000259" key="3">
    <source>
        <dbReference type="Pfam" id="PF05305"/>
    </source>
</evidence>
<feature type="chain" id="PRO_5038603081" evidence="2">
    <location>
        <begin position="16"/>
        <end position="198"/>
    </location>
</feature>
<reference evidence="4" key="1">
    <citation type="journal article" date="2010" name="PLoS Genet.">
        <title>The genome of a pathogenic rhodococcus: cooptive virulence underpinned by key gene acquisitions.</title>
        <authorList>
            <person name="Letek M."/>
            <person name="Gonzalez P."/>
            <person name="Macarthur I."/>
            <person name="Rodriguez H."/>
            <person name="Freeman T.C."/>
            <person name="Valero-Rello A."/>
            <person name="Blanco M."/>
            <person name="Buckley T."/>
            <person name="Cherevach I."/>
            <person name="Fahey R."/>
            <person name="Hapeshi A."/>
            <person name="Holdstock J."/>
            <person name="Leadon D."/>
            <person name="Navas J."/>
            <person name="Ocampo A."/>
            <person name="Quail M.A."/>
            <person name="Sanders M."/>
            <person name="Scortti M.M."/>
            <person name="Prescott J.F."/>
            <person name="Fogarty U."/>
            <person name="Meijer W.G."/>
            <person name="Parkhill J."/>
            <person name="Bentley S.D."/>
            <person name="Vazquez-Boland J.A."/>
        </authorList>
    </citation>
    <scope>NUCLEOTIDE SEQUENCE [LARGE SCALE GENOMIC DNA]</scope>
    <source>
        <strain evidence="4 5">103S</strain>
    </source>
</reference>
<feature type="compositionally biased region" description="Low complexity" evidence="1">
    <location>
        <begin position="42"/>
        <end position="72"/>
    </location>
</feature>
<dbReference type="KEGG" id="req:REQ_00490"/>
<dbReference type="Pfam" id="PF05305">
    <property type="entry name" value="DUF732"/>
    <property type="match status" value="1"/>
</dbReference>
<dbReference type="InterPro" id="IPR007969">
    <property type="entry name" value="DUF732"/>
</dbReference>
<dbReference type="EMBL" id="FN563149">
    <property type="protein sequence ID" value="CBH46209.1"/>
    <property type="molecule type" value="Genomic_DNA"/>
</dbReference>
<sequence length="198" mass="19792">MPHCLLMTSTRAVTAAVAAAGALLLTACSGQDSTPEHTGHDASATSASPTTSTAAQASSPGQAAPAPATEPSTPLPAPTTTVAPPPPVTTVPPPAPRPAAPAAGGIDARSPEQVVAESGERGQRYLAALRGAGIPPTGMDGVEVLYAQGTCEALARGDSRSSVLAEFDSVGKAYAQFLPMPADRIAEIYVSTAEKTYC</sequence>
<feature type="signal peptide" evidence="2">
    <location>
        <begin position="1"/>
        <end position="15"/>
    </location>
</feature>
<protein>
    <submittedName>
        <fullName evidence="4">Secreted protein</fullName>
    </submittedName>
</protein>
<evidence type="ECO:0000313" key="4">
    <source>
        <dbReference type="EMBL" id="CBH46209.1"/>
    </source>
</evidence>
<dbReference type="AlphaFoldDB" id="A0A3S5Y100"/>
<evidence type="ECO:0000256" key="1">
    <source>
        <dbReference type="SAM" id="MobiDB-lite"/>
    </source>
</evidence>
<feature type="region of interest" description="Disordered" evidence="1">
    <location>
        <begin position="31"/>
        <end position="112"/>
    </location>
</feature>
<feature type="domain" description="DUF732" evidence="3">
    <location>
        <begin position="123"/>
        <end position="198"/>
    </location>
</feature>
<proteinExistence type="predicted"/>